<dbReference type="Gene3D" id="3.40.50.10490">
    <property type="entry name" value="Glucose-6-phosphate isomerase like protein, domain 1"/>
    <property type="match status" value="1"/>
</dbReference>
<sequence>MLDRLTTEQRNSASDQIDSMSSLEIVQLMNAEDAKIAAAVAAEAETIAAAIDLITDAFLKGGRLIYMGAGTSGRLGVLDASECPPTFNSPPELVVGLIAGGKQALTNAIEGAEDRPEFAVADLEELDFNKNDVLVGIATSGRTPYVIAGLKYAREQGAQTIALTCNQENQLAEVAHLTICPVVGPEVVTGSTRLKAGTATKMVLNMLTTGAMVHIGKTYGNLMVDLRATNQKLIDRSIRILIAFTNLSREAAESVLEACHGELKTAIVHVKRNVSPETAQELLKQAHGHLRQVLEGTEGV</sequence>
<evidence type="ECO:0000256" key="7">
    <source>
        <dbReference type="ARBA" id="ARBA00060672"/>
    </source>
</evidence>
<comment type="pathway">
    <text evidence="5 13">Amino-sugar metabolism; N-acetylmuramate degradation.</text>
</comment>
<evidence type="ECO:0000256" key="12">
    <source>
        <dbReference type="ARBA" id="ARBA00084049"/>
    </source>
</evidence>
<protein>
    <recommendedName>
        <fullName evidence="10 13">N-acetylmuramic acid 6-phosphate etherase</fullName>
        <shortName evidence="13">MurNAc-6-P etherase</shortName>
        <ecNumber evidence="9 13">4.2.1.126</ecNumber>
    </recommendedName>
    <alternativeName>
        <fullName evidence="12 13">N-acetylmuramic acid 6-phosphate hydrolase</fullName>
    </alternativeName>
    <alternativeName>
        <fullName evidence="11 13">N-acetylmuramic acid 6-phosphate lyase</fullName>
    </alternativeName>
</protein>
<evidence type="ECO:0000256" key="9">
    <source>
        <dbReference type="ARBA" id="ARBA00067056"/>
    </source>
</evidence>
<feature type="active site" description="Proton donor" evidence="13">
    <location>
        <position position="82"/>
    </location>
</feature>
<dbReference type="GO" id="GO:0097367">
    <property type="term" value="F:carbohydrate derivative binding"/>
    <property type="evidence" value="ECO:0007669"/>
    <property type="project" value="InterPro"/>
</dbReference>
<proteinExistence type="inferred from homology"/>
<dbReference type="GO" id="GO:0009254">
    <property type="term" value="P:peptidoglycan turnover"/>
    <property type="evidence" value="ECO:0007669"/>
    <property type="project" value="TreeGrafter"/>
</dbReference>
<comment type="pathway">
    <text evidence="6">Amino-sugar metabolism; 1,6-anhydro-N-acetylmuramate degradation.</text>
</comment>
<feature type="active site" evidence="13">
    <location>
        <position position="113"/>
    </location>
</feature>
<dbReference type="InterPro" id="IPR005486">
    <property type="entry name" value="Glucokinase_regulatory_CS"/>
</dbReference>
<dbReference type="HAMAP" id="MF_00068">
    <property type="entry name" value="MurQ"/>
    <property type="match status" value="1"/>
</dbReference>
<evidence type="ECO:0000256" key="6">
    <source>
        <dbReference type="ARBA" id="ARBA00060595"/>
    </source>
</evidence>
<dbReference type="EMBL" id="CP036269">
    <property type="protein sequence ID" value="QDT40374.1"/>
    <property type="molecule type" value="Genomic_DNA"/>
</dbReference>
<comment type="miscellaneous">
    <text evidence="13">A lyase-type mechanism (elimination/hydration) is suggested for the cleavage of the lactyl ether bond of MurNAc 6-phosphate, with the formation of an alpha,beta-unsaturated aldehyde intermediate with (E)-stereochemistry, followed by the syn addition of water to give product.</text>
</comment>
<dbReference type="Pfam" id="PF22645">
    <property type="entry name" value="GKRP_SIS_N"/>
    <property type="match status" value="1"/>
</dbReference>
<keyword evidence="2 13" id="KW-0456">Lyase</keyword>
<dbReference type="NCBIfam" id="TIGR00274">
    <property type="entry name" value="N-acetylmuramic acid 6-phosphate etherase"/>
    <property type="match status" value="1"/>
</dbReference>
<gene>
    <name evidence="13 15" type="primary">murQ</name>
    <name evidence="15" type="ORF">Pan241w_04310</name>
</gene>
<evidence type="ECO:0000256" key="13">
    <source>
        <dbReference type="HAMAP-Rule" id="MF_00068"/>
    </source>
</evidence>
<evidence type="ECO:0000256" key="1">
    <source>
        <dbReference type="ARBA" id="ARBA00011738"/>
    </source>
</evidence>
<evidence type="ECO:0000256" key="8">
    <source>
        <dbReference type="ARBA" id="ARBA00061234"/>
    </source>
</evidence>
<accession>A0A517R903</accession>
<dbReference type="FunFam" id="1.10.8.1080:FF:000001">
    <property type="entry name" value="N-acetylmuramic acid 6-phosphate etherase"/>
    <property type="match status" value="1"/>
</dbReference>
<dbReference type="UniPathway" id="UPA00342"/>
<evidence type="ECO:0000256" key="2">
    <source>
        <dbReference type="ARBA" id="ARBA00023239"/>
    </source>
</evidence>
<dbReference type="InterPro" id="IPR001347">
    <property type="entry name" value="SIS_dom"/>
</dbReference>
<dbReference type="PROSITE" id="PS51464">
    <property type="entry name" value="SIS"/>
    <property type="match status" value="1"/>
</dbReference>
<comment type="pathway">
    <text evidence="7">Cell wall biogenesis.</text>
</comment>
<comment type="subunit">
    <text evidence="1 13">Homodimer.</text>
</comment>
<dbReference type="KEGG" id="gaz:Pan241w_04310"/>
<dbReference type="Proteomes" id="UP000317171">
    <property type="component" value="Chromosome"/>
</dbReference>
<evidence type="ECO:0000256" key="11">
    <source>
        <dbReference type="ARBA" id="ARBA00077905"/>
    </source>
</evidence>
<evidence type="ECO:0000256" key="5">
    <source>
        <dbReference type="ARBA" id="ARBA00060532"/>
    </source>
</evidence>
<name>A0A517R903_9PLAN</name>
<organism evidence="15 16">
    <name type="scientific">Gimesia alba</name>
    <dbReference type="NCBI Taxonomy" id="2527973"/>
    <lineage>
        <taxon>Bacteria</taxon>
        <taxon>Pseudomonadati</taxon>
        <taxon>Planctomycetota</taxon>
        <taxon>Planctomycetia</taxon>
        <taxon>Planctomycetales</taxon>
        <taxon>Planctomycetaceae</taxon>
        <taxon>Gimesia</taxon>
    </lineage>
</organism>
<dbReference type="InterPro" id="IPR046348">
    <property type="entry name" value="SIS_dom_sf"/>
</dbReference>
<evidence type="ECO:0000313" key="15">
    <source>
        <dbReference type="EMBL" id="QDT40374.1"/>
    </source>
</evidence>
<dbReference type="EC" id="4.2.1.126" evidence="9 13"/>
<dbReference type="NCBIfam" id="NF009222">
    <property type="entry name" value="PRK12570.1"/>
    <property type="match status" value="1"/>
</dbReference>
<dbReference type="PANTHER" id="PTHR10088:SF4">
    <property type="entry name" value="GLUCOKINASE REGULATORY PROTEIN"/>
    <property type="match status" value="1"/>
</dbReference>
<dbReference type="GO" id="GO:0016835">
    <property type="term" value="F:carbon-oxygen lyase activity"/>
    <property type="evidence" value="ECO:0007669"/>
    <property type="project" value="UniProtKB-UniRule"/>
</dbReference>
<dbReference type="GO" id="GO:0097173">
    <property type="term" value="P:N-acetylmuramic acid catabolic process"/>
    <property type="evidence" value="ECO:0007669"/>
    <property type="project" value="UniProtKB-UniPathway"/>
</dbReference>
<feature type="domain" description="SIS" evidence="14">
    <location>
        <begin position="54"/>
        <end position="217"/>
    </location>
</feature>
<dbReference type="GO" id="GO:0016803">
    <property type="term" value="F:ether hydrolase activity"/>
    <property type="evidence" value="ECO:0007669"/>
    <property type="project" value="TreeGrafter"/>
</dbReference>
<keyword evidence="3 13" id="KW-0119">Carbohydrate metabolism</keyword>
<comment type="similarity">
    <text evidence="8 13">Belongs to the GCKR-like family. MurNAc-6-P etherase subfamily.</text>
</comment>
<dbReference type="SUPFAM" id="SSF53697">
    <property type="entry name" value="SIS domain"/>
    <property type="match status" value="1"/>
</dbReference>
<reference evidence="15 16" key="1">
    <citation type="submission" date="2019-02" db="EMBL/GenBank/DDBJ databases">
        <title>Deep-cultivation of Planctomycetes and their phenomic and genomic characterization uncovers novel biology.</title>
        <authorList>
            <person name="Wiegand S."/>
            <person name="Jogler M."/>
            <person name="Boedeker C."/>
            <person name="Pinto D."/>
            <person name="Vollmers J."/>
            <person name="Rivas-Marin E."/>
            <person name="Kohn T."/>
            <person name="Peeters S.H."/>
            <person name="Heuer A."/>
            <person name="Rast P."/>
            <person name="Oberbeckmann S."/>
            <person name="Bunk B."/>
            <person name="Jeske O."/>
            <person name="Meyerdierks A."/>
            <person name="Storesund J.E."/>
            <person name="Kallscheuer N."/>
            <person name="Luecker S."/>
            <person name="Lage O.M."/>
            <person name="Pohl T."/>
            <person name="Merkel B.J."/>
            <person name="Hornburger P."/>
            <person name="Mueller R.-W."/>
            <person name="Bruemmer F."/>
            <person name="Labrenz M."/>
            <person name="Spormann A.M."/>
            <person name="Op den Camp H."/>
            <person name="Overmann J."/>
            <person name="Amann R."/>
            <person name="Jetten M.S.M."/>
            <person name="Mascher T."/>
            <person name="Medema M.H."/>
            <person name="Devos D.P."/>
            <person name="Kaster A.-K."/>
            <person name="Ovreas L."/>
            <person name="Rohde M."/>
            <person name="Galperin M.Y."/>
            <person name="Jogler C."/>
        </authorList>
    </citation>
    <scope>NUCLEOTIDE SEQUENCE [LARGE SCALE GENOMIC DNA]</scope>
    <source>
        <strain evidence="15 16">Pan241w</strain>
    </source>
</reference>
<dbReference type="PROSITE" id="PS01272">
    <property type="entry name" value="GCKR"/>
    <property type="match status" value="1"/>
</dbReference>
<dbReference type="Pfam" id="PF20741">
    <property type="entry name" value="GKRP-like_C"/>
    <property type="match status" value="1"/>
</dbReference>
<evidence type="ECO:0000259" key="14">
    <source>
        <dbReference type="PROSITE" id="PS51464"/>
    </source>
</evidence>
<dbReference type="AlphaFoldDB" id="A0A517R903"/>
<evidence type="ECO:0000313" key="16">
    <source>
        <dbReference type="Proteomes" id="UP000317171"/>
    </source>
</evidence>
<keyword evidence="16" id="KW-1185">Reference proteome</keyword>
<comment type="function">
    <text evidence="13">Specifically catalyzes the cleavage of the D-lactyl ether substituent of MurNAc 6-phosphate, producing GlcNAc 6-phosphate and D-lactate.</text>
</comment>
<comment type="catalytic activity">
    <reaction evidence="4 13">
        <text>N-acetyl-D-muramate 6-phosphate + H2O = N-acetyl-D-glucosamine 6-phosphate + (R)-lactate</text>
        <dbReference type="Rhea" id="RHEA:26410"/>
        <dbReference type="ChEBI" id="CHEBI:15377"/>
        <dbReference type="ChEBI" id="CHEBI:16004"/>
        <dbReference type="ChEBI" id="CHEBI:57513"/>
        <dbReference type="ChEBI" id="CHEBI:58722"/>
        <dbReference type="EC" id="4.2.1.126"/>
    </reaction>
</comment>
<dbReference type="FunFam" id="3.40.50.10490:FF:000014">
    <property type="entry name" value="N-acetylmuramic acid 6-phosphate etherase"/>
    <property type="match status" value="1"/>
</dbReference>
<dbReference type="CDD" id="cd05007">
    <property type="entry name" value="SIS_Etherase"/>
    <property type="match status" value="1"/>
</dbReference>
<dbReference type="Gene3D" id="1.10.8.1080">
    <property type="match status" value="1"/>
</dbReference>
<dbReference type="OrthoDB" id="9813395at2"/>
<dbReference type="GO" id="GO:0046348">
    <property type="term" value="P:amino sugar catabolic process"/>
    <property type="evidence" value="ECO:0007669"/>
    <property type="project" value="InterPro"/>
</dbReference>
<dbReference type="InterPro" id="IPR005488">
    <property type="entry name" value="Etherase_MurQ"/>
</dbReference>
<evidence type="ECO:0000256" key="4">
    <source>
        <dbReference type="ARBA" id="ARBA00051747"/>
    </source>
</evidence>
<dbReference type="NCBIfam" id="NF003915">
    <property type="entry name" value="PRK05441.1"/>
    <property type="match status" value="1"/>
</dbReference>
<evidence type="ECO:0000256" key="10">
    <source>
        <dbReference type="ARBA" id="ARBA00070061"/>
    </source>
</evidence>
<dbReference type="PANTHER" id="PTHR10088">
    <property type="entry name" value="GLUCOKINASE REGULATORY PROTEIN"/>
    <property type="match status" value="1"/>
</dbReference>
<evidence type="ECO:0000256" key="3">
    <source>
        <dbReference type="ARBA" id="ARBA00023277"/>
    </source>
</evidence>
<dbReference type="InterPro" id="IPR040190">
    <property type="entry name" value="MURQ/GCKR"/>
</dbReference>